<dbReference type="Gene3D" id="3.40.50.720">
    <property type="entry name" value="NAD(P)-binding Rossmann-like Domain"/>
    <property type="match status" value="1"/>
</dbReference>
<protein>
    <submittedName>
        <fullName evidence="4">SDR family oxidoreductase</fullName>
    </submittedName>
</protein>
<dbReference type="PANTHER" id="PTHR42879">
    <property type="entry name" value="3-OXOACYL-(ACYL-CARRIER-PROTEIN) REDUCTASE"/>
    <property type="match status" value="1"/>
</dbReference>
<comment type="similarity">
    <text evidence="1">Belongs to the short-chain dehydrogenases/reductases (SDR) family.</text>
</comment>
<dbReference type="AlphaFoldDB" id="A0A523VZI2"/>
<dbReference type="PRINTS" id="PR00080">
    <property type="entry name" value="SDRFAMILY"/>
</dbReference>
<gene>
    <name evidence="4" type="ORF">E3J48_06990</name>
</gene>
<dbReference type="PANTHER" id="PTHR42879:SF2">
    <property type="entry name" value="3-OXOACYL-[ACYL-CARRIER-PROTEIN] REDUCTASE FABG"/>
    <property type="match status" value="1"/>
</dbReference>
<dbReference type="PROSITE" id="PS00061">
    <property type="entry name" value="ADH_SHORT"/>
    <property type="match status" value="1"/>
</dbReference>
<dbReference type="EMBL" id="SOIZ01000315">
    <property type="protein sequence ID" value="TET60172.1"/>
    <property type="molecule type" value="Genomic_DNA"/>
</dbReference>
<reference evidence="4 5" key="1">
    <citation type="submission" date="2019-03" db="EMBL/GenBank/DDBJ databases">
        <title>Metabolic potential of uncultured bacteria and archaea associated with petroleum seepage in deep-sea sediments.</title>
        <authorList>
            <person name="Dong X."/>
            <person name="Hubert C."/>
        </authorList>
    </citation>
    <scope>NUCLEOTIDE SEQUENCE [LARGE SCALE GENOMIC DNA]</scope>
    <source>
        <strain evidence="4">E29_bin52</strain>
    </source>
</reference>
<dbReference type="InterPro" id="IPR036291">
    <property type="entry name" value="NAD(P)-bd_dom_sf"/>
</dbReference>
<sequence length="248" mass="25973">MRLEDKIAVVTGGGRGLGRSICLTLAREGCSLVVSDIDAESAGKVAREIKKVGSEALALGVDVTSRSQVDTLMRVAAKDFGGVDILVNNAGICWTGKVENMMEEDWDRVMAVNLKGTFLCSKAVIKLMKGKGWGRVVNMASAAGKMGGLLVGANYSVSKAGVICFTKSLAKELALYGITVNAVAPGLIDTDMTRSFPKEGVSSILKSLPLGKMGSCEDVARAVLFLVSEDAGYITGEILDVNGGMVMD</sequence>
<dbReference type="NCBIfam" id="NF009466">
    <property type="entry name" value="PRK12826.1-2"/>
    <property type="match status" value="1"/>
</dbReference>
<dbReference type="InterPro" id="IPR050259">
    <property type="entry name" value="SDR"/>
</dbReference>
<dbReference type="GO" id="GO:0032787">
    <property type="term" value="P:monocarboxylic acid metabolic process"/>
    <property type="evidence" value="ECO:0007669"/>
    <property type="project" value="UniProtKB-ARBA"/>
</dbReference>
<dbReference type="FunFam" id="3.40.50.720:FF:000173">
    <property type="entry name" value="3-oxoacyl-[acyl-carrier protein] reductase"/>
    <property type="match status" value="1"/>
</dbReference>
<organism evidence="4 5">
    <name type="scientific">Aerophobetes bacterium</name>
    <dbReference type="NCBI Taxonomy" id="2030807"/>
    <lineage>
        <taxon>Bacteria</taxon>
        <taxon>Candidatus Aerophobota</taxon>
    </lineage>
</organism>
<name>A0A523VZI2_UNCAE</name>
<dbReference type="SUPFAM" id="SSF51735">
    <property type="entry name" value="NAD(P)-binding Rossmann-fold domains"/>
    <property type="match status" value="1"/>
</dbReference>
<evidence type="ECO:0000313" key="4">
    <source>
        <dbReference type="EMBL" id="TET60172.1"/>
    </source>
</evidence>
<dbReference type="Pfam" id="PF13561">
    <property type="entry name" value="adh_short_C2"/>
    <property type="match status" value="1"/>
</dbReference>
<dbReference type="SMART" id="SM00822">
    <property type="entry name" value="PKS_KR"/>
    <property type="match status" value="1"/>
</dbReference>
<dbReference type="InterPro" id="IPR002347">
    <property type="entry name" value="SDR_fam"/>
</dbReference>
<comment type="caution">
    <text evidence="4">The sequence shown here is derived from an EMBL/GenBank/DDBJ whole genome shotgun (WGS) entry which is preliminary data.</text>
</comment>
<evidence type="ECO:0000313" key="5">
    <source>
        <dbReference type="Proteomes" id="UP000319130"/>
    </source>
</evidence>
<feature type="domain" description="Ketoreductase" evidence="3">
    <location>
        <begin position="6"/>
        <end position="191"/>
    </location>
</feature>
<accession>A0A523VZI2</accession>
<dbReference type="InterPro" id="IPR020904">
    <property type="entry name" value="Sc_DH/Rdtase_CS"/>
</dbReference>
<evidence type="ECO:0000259" key="3">
    <source>
        <dbReference type="SMART" id="SM00822"/>
    </source>
</evidence>
<keyword evidence="2" id="KW-0560">Oxidoreductase</keyword>
<proteinExistence type="inferred from homology"/>
<dbReference type="PRINTS" id="PR00081">
    <property type="entry name" value="GDHRDH"/>
</dbReference>
<dbReference type="Proteomes" id="UP000319130">
    <property type="component" value="Unassembled WGS sequence"/>
</dbReference>
<dbReference type="InterPro" id="IPR057326">
    <property type="entry name" value="KR_dom"/>
</dbReference>
<evidence type="ECO:0000256" key="2">
    <source>
        <dbReference type="ARBA" id="ARBA00023002"/>
    </source>
</evidence>
<dbReference type="GO" id="GO:0016491">
    <property type="term" value="F:oxidoreductase activity"/>
    <property type="evidence" value="ECO:0007669"/>
    <property type="project" value="UniProtKB-KW"/>
</dbReference>
<evidence type="ECO:0000256" key="1">
    <source>
        <dbReference type="ARBA" id="ARBA00006484"/>
    </source>
</evidence>
<dbReference type="NCBIfam" id="NF005559">
    <property type="entry name" value="PRK07231.1"/>
    <property type="match status" value="1"/>
</dbReference>